<dbReference type="OrthoDB" id="3546039at2759"/>
<gene>
    <name evidence="2" type="ORF">PAC_05489</name>
</gene>
<evidence type="ECO:0000313" key="3">
    <source>
        <dbReference type="Proteomes" id="UP000184330"/>
    </source>
</evidence>
<reference evidence="2 3" key="1">
    <citation type="submission" date="2016-03" db="EMBL/GenBank/DDBJ databases">
        <authorList>
            <person name="Ploux O."/>
        </authorList>
    </citation>
    <scope>NUCLEOTIDE SEQUENCE [LARGE SCALE GENOMIC DNA]</scope>
    <source>
        <strain evidence="2 3">UAMH 11012</strain>
    </source>
</reference>
<dbReference type="InterPro" id="IPR019819">
    <property type="entry name" value="Carboxylesterase_B_CS"/>
</dbReference>
<evidence type="ECO:0000313" key="2">
    <source>
        <dbReference type="EMBL" id="CZR55601.1"/>
    </source>
</evidence>
<evidence type="ECO:0000259" key="1">
    <source>
        <dbReference type="Pfam" id="PF00135"/>
    </source>
</evidence>
<protein>
    <recommendedName>
        <fullName evidence="1">Carboxylesterase type B domain-containing protein</fullName>
    </recommendedName>
</protein>
<feature type="domain" description="Carboxylesterase type B" evidence="1">
    <location>
        <begin position="95"/>
        <end position="254"/>
    </location>
</feature>
<dbReference type="InterPro" id="IPR050309">
    <property type="entry name" value="Type-B_Carboxylest/Lipase"/>
</dbReference>
<feature type="domain" description="Carboxylesterase type B" evidence="1">
    <location>
        <begin position="18"/>
        <end position="93"/>
    </location>
</feature>
<dbReference type="Pfam" id="PF00135">
    <property type="entry name" value="COesterase"/>
    <property type="match status" value="2"/>
</dbReference>
<name>A0A1L7WS52_9HELO</name>
<dbReference type="STRING" id="576137.A0A1L7WS52"/>
<accession>A0A1L7WS52</accession>
<dbReference type="SUPFAM" id="SSF53474">
    <property type="entry name" value="alpha/beta-Hydrolases"/>
    <property type="match status" value="1"/>
</dbReference>
<dbReference type="EMBL" id="FJOG01000006">
    <property type="protein sequence ID" value="CZR55601.1"/>
    <property type="molecule type" value="Genomic_DNA"/>
</dbReference>
<dbReference type="PROSITE" id="PS00941">
    <property type="entry name" value="CARBOXYLESTERASE_B_2"/>
    <property type="match status" value="1"/>
</dbReference>
<dbReference type="Gene3D" id="3.40.50.1820">
    <property type="entry name" value="alpha/beta hydrolase"/>
    <property type="match status" value="2"/>
</dbReference>
<proteinExistence type="predicted"/>
<dbReference type="AlphaFoldDB" id="A0A1L7WS52"/>
<organism evidence="2 3">
    <name type="scientific">Phialocephala subalpina</name>
    <dbReference type="NCBI Taxonomy" id="576137"/>
    <lineage>
        <taxon>Eukaryota</taxon>
        <taxon>Fungi</taxon>
        <taxon>Dikarya</taxon>
        <taxon>Ascomycota</taxon>
        <taxon>Pezizomycotina</taxon>
        <taxon>Leotiomycetes</taxon>
        <taxon>Helotiales</taxon>
        <taxon>Mollisiaceae</taxon>
        <taxon>Phialocephala</taxon>
        <taxon>Phialocephala fortinii species complex</taxon>
    </lineage>
</organism>
<dbReference type="Proteomes" id="UP000184330">
    <property type="component" value="Unassembled WGS sequence"/>
</dbReference>
<sequence>MAWDAICVSSGWRVEIDVQSAKDFGPGCIGVGQTIGPELNEDCLFINVFSPANATEDSKLPVWFYIQGGGYSGDTNNNYNRTDIINRSGGNIVFARLGGDPNHVVINGDSAGAGSVAMNLIAYGGRNGHLFAGSVGESVFFPTQRKVGKLAAQFTNFVQDAGCTDALDAMACLRSEDLPTLQNASSTGHAYPGAASPPIFPYSPCVDGDLLEDYPNNLFARGKFVKVHVMIGDDTDEGTGFAANASSPQEVSTFLRNNYPGLTPSDLRQINKIYPLMPPLSKHAAYFPSTEKAYFYGNLRRHFLQFTSNAVSQRRRSAQALLTLASPLRRLLSLVPALPSGDQS</sequence>
<dbReference type="InterPro" id="IPR002018">
    <property type="entry name" value="CarbesteraseB"/>
</dbReference>
<dbReference type="PANTHER" id="PTHR11559">
    <property type="entry name" value="CARBOXYLESTERASE"/>
    <property type="match status" value="1"/>
</dbReference>
<keyword evidence="3" id="KW-1185">Reference proteome</keyword>
<dbReference type="InterPro" id="IPR029058">
    <property type="entry name" value="AB_hydrolase_fold"/>
</dbReference>